<dbReference type="Proteomes" id="UP001612915">
    <property type="component" value="Unassembled WGS sequence"/>
</dbReference>
<comment type="caution">
    <text evidence="1">The sequence shown here is derived from an EMBL/GenBank/DDBJ whole genome shotgun (WGS) entry which is preliminary data.</text>
</comment>
<sequence length="53" mass="5884">MSDFSTEIRQRVHDARLSVSEALASGDEYLAQVLQSELDGLRRLAAEHQVAVD</sequence>
<evidence type="ECO:0000313" key="2">
    <source>
        <dbReference type="Proteomes" id="UP001612915"/>
    </source>
</evidence>
<protein>
    <submittedName>
        <fullName evidence="1">Uncharacterized protein</fullName>
    </submittedName>
</protein>
<accession>A0ABW8AS73</accession>
<dbReference type="EMBL" id="JBITLV010000007">
    <property type="protein sequence ID" value="MFI7589243.1"/>
    <property type="molecule type" value="Genomic_DNA"/>
</dbReference>
<name>A0ABW8AS73_9ACTN</name>
<gene>
    <name evidence="1" type="ORF">ACIB24_19430</name>
</gene>
<dbReference type="RefSeq" id="WP_398283762.1">
    <property type="nucleotide sequence ID" value="NZ_JBITLV010000007.1"/>
</dbReference>
<evidence type="ECO:0000313" key="1">
    <source>
        <dbReference type="EMBL" id="MFI7589243.1"/>
    </source>
</evidence>
<reference evidence="1 2" key="1">
    <citation type="submission" date="2024-10" db="EMBL/GenBank/DDBJ databases">
        <title>The Natural Products Discovery Center: Release of the First 8490 Sequenced Strains for Exploring Actinobacteria Biosynthetic Diversity.</title>
        <authorList>
            <person name="Kalkreuter E."/>
            <person name="Kautsar S.A."/>
            <person name="Yang D."/>
            <person name="Bader C.D."/>
            <person name="Teijaro C.N."/>
            <person name="Fluegel L."/>
            <person name="Davis C.M."/>
            <person name="Simpson J.R."/>
            <person name="Lauterbach L."/>
            <person name="Steele A.D."/>
            <person name="Gui C."/>
            <person name="Meng S."/>
            <person name="Li G."/>
            <person name="Viehrig K."/>
            <person name="Ye F."/>
            <person name="Su P."/>
            <person name="Kiefer A.F."/>
            <person name="Nichols A."/>
            <person name="Cepeda A.J."/>
            <person name="Yan W."/>
            <person name="Fan B."/>
            <person name="Jiang Y."/>
            <person name="Adhikari A."/>
            <person name="Zheng C.-J."/>
            <person name="Schuster L."/>
            <person name="Cowan T.M."/>
            <person name="Smanski M.J."/>
            <person name="Chevrette M.G."/>
            <person name="De Carvalho L.P.S."/>
            <person name="Shen B."/>
        </authorList>
    </citation>
    <scope>NUCLEOTIDE SEQUENCE [LARGE SCALE GENOMIC DNA]</scope>
    <source>
        <strain evidence="1 2">NPDC049639</strain>
    </source>
</reference>
<proteinExistence type="predicted"/>
<keyword evidence="2" id="KW-1185">Reference proteome</keyword>
<organism evidence="1 2">
    <name type="scientific">Spongisporangium articulatum</name>
    <dbReference type="NCBI Taxonomy" id="3362603"/>
    <lineage>
        <taxon>Bacteria</taxon>
        <taxon>Bacillati</taxon>
        <taxon>Actinomycetota</taxon>
        <taxon>Actinomycetes</taxon>
        <taxon>Kineosporiales</taxon>
        <taxon>Kineosporiaceae</taxon>
        <taxon>Spongisporangium</taxon>
    </lineage>
</organism>